<dbReference type="KEGG" id="arev:RVR_3517"/>
<feature type="compositionally biased region" description="Basic and acidic residues" evidence="5">
    <location>
        <begin position="334"/>
        <end position="351"/>
    </location>
</feature>
<evidence type="ECO:0000259" key="6">
    <source>
        <dbReference type="PROSITE" id="PS50006"/>
    </source>
</evidence>
<evidence type="ECO:0000313" key="9">
    <source>
        <dbReference type="Proteomes" id="UP000595703"/>
    </source>
</evidence>
<reference evidence="8 9" key="2">
    <citation type="journal article" date="2011" name="J. Antibiot.">
        <title>Furaquinocins I and J: novel polyketide isoprenoid hybrid compounds from Streptomyces reveromyceticus SN-593.</title>
        <authorList>
            <person name="Panthee S."/>
            <person name="Takahashi S."/>
            <person name="Takagi H."/>
            <person name="Nogawa T."/>
            <person name="Oowada E."/>
            <person name="Uramoto M."/>
            <person name="Osada H."/>
        </authorList>
    </citation>
    <scope>NUCLEOTIDE SEQUENCE [LARGE SCALE GENOMIC DNA]</scope>
    <source>
        <strain evidence="8 9">SN-593</strain>
    </source>
</reference>
<dbReference type="Gene3D" id="2.60.200.20">
    <property type="match status" value="1"/>
</dbReference>
<name>A0A7U3US80_9ACTN</name>
<evidence type="ECO:0000256" key="4">
    <source>
        <dbReference type="PROSITE-ProRule" id="PRU00289"/>
    </source>
</evidence>
<dbReference type="PANTHER" id="PTHR22683">
    <property type="entry name" value="SPORULATION PROTEIN RELATED"/>
    <property type="match status" value="1"/>
</dbReference>
<evidence type="ECO:0000313" key="8">
    <source>
        <dbReference type="EMBL" id="BBA97666.1"/>
    </source>
</evidence>
<dbReference type="GO" id="GO:0005524">
    <property type="term" value="F:ATP binding"/>
    <property type="evidence" value="ECO:0007669"/>
    <property type="project" value="UniProtKB-UniRule"/>
</dbReference>
<dbReference type="PROSITE" id="PS50006">
    <property type="entry name" value="FHA_DOMAIN"/>
    <property type="match status" value="1"/>
</dbReference>
<dbReference type="InterPro" id="IPR002543">
    <property type="entry name" value="FtsK_dom"/>
</dbReference>
<dbReference type="EMBL" id="AP018365">
    <property type="protein sequence ID" value="BBA97666.1"/>
    <property type="molecule type" value="Genomic_DNA"/>
</dbReference>
<dbReference type="SUPFAM" id="SSF49879">
    <property type="entry name" value="SMAD/FHA domain"/>
    <property type="match status" value="1"/>
</dbReference>
<feature type="domain" description="FtsK" evidence="7">
    <location>
        <begin position="741"/>
        <end position="1030"/>
    </location>
</feature>
<feature type="compositionally biased region" description="Gly residues" evidence="5">
    <location>
        <begin position="919"/>
        <end position="944"/>
    </location>
</feature>
<dbReference type="InterPro" id="IPR000253">
    <property type="entry name" value="FHA_dom"/>
</dbReference>
<feature type="compositionally biased region" description="Low complexity" evidence="5">
    <location>
        <begin position="212"/>
        <end position="226"/>
    </location>
</feature>
<dbReference type="Proteomes" id="UP000595703">
    <property type="component" value="Chromosome"/>
</dbReference>
<feature type="binding site" evidence="4">
    <location>
        <begin position="759"/>
        <end position="766"/>
    </location>
    <ligand>
        <name>ATP</name>
        <dbReference type="ChEBI" id="CHEBI:30616"/>
    </ligand>
</feature>
<evidence type="ECO:0000259" key="7">
    <source>
        <dbReference type="PROSITE" id="PS50901"/>
    </source>
</evidence>
<sequence length="1147" mass="113195">MQIRLTVLGPRGSGRAARGCDVLVTAPAGTTLGAVAGALASAAGTARPGGRASGAPVALYAGTGRLAPTAVLGAPPLVDGALLSLHAPAEQHGDQGQHGDHGQYGRFGQYGRPPADLAALHVVGGPDAGGVHLLQGGQAAVGRSADADVPLDDPDVSRLHCEIAVGSDGTVTVADLGSTNGTTLSGRPVGVHPLPFAPGALLRIGESTLGLTPAHPATPAPLATAPDGEGHLRVASRGAGGPEAAAEQDGSGAFGGGPYDAAATAGAHPREEAGGGADAYGADRPGAGGDVSGNPPGSGRGSGNGGGPAHGTGSRPGGTAEPEWPPAEPPAADSSRRPTGERNRRDLDEPPRAGVVGAIGAWARRLAGSRPGPDDGGPVPAANDPAAAEALRGRWPDPAAVLLTALGPGRRLWERGHAHPDALTVRLGTADLAAPDGGGLLRDAPYTVDLRAPASSSLTLAGPRPRLAGLARAVLAQLCALHSPAVLEVALVSADRTRGADERTEEWSWLNWLPHLRPAHGQDCRLLLAFDRDQAEARVSELVRRLESGPLGPGWASAPPSAVAAAAARHDGPYTLVVLDGDPGSAALRDALGRIAVAGPSAGIHLLCLVETGERPAVQGGLTARVCGDVATTLRLEPAPGADGDAAAGAGAHPAEPVDGVVVLDAVSAAWAEHFARALAPLREADAGAVDVPSRHVLPGAVRLLDELDLAIATPARIAARWAEAPGAASGATAVIGVGAGGRVAVDLVAEGPHAMLGGAPGSGKTELLRSVVAALAAADRPERLALVLVDGAGTEHGEGLGSCADLPHVSTHLVASDPVRMREFAQALSAELKRRAEVLGGEDFAAWHGRGPAAGMVPHQGGRRGAPGADQGPGSGSGTGAGAGPGTGAGGGRGAASGGARTGGGASASVGGASASVGAGGSAGAGASVGGSGSASGGGPGGGVRPVLPRLVVVVDDFDALVAPGLGSPGRPSAGSVVRALEAVARDGERLGVHLFAATGRPERTAGTETDERARLRIALRTADPESAALLVHVEDPAGLDDAVPGRGYLRRPGGAVTPFQAARVSARIPRTATLRPTVVPLEWERMGDPPARRQVRELGNGPTDLALLASALQRAAETPADDAAAPRAPLPSAATAPAALIQPRI</sequence>
<dbReference type="Pfam" id="PF01580">
    <property type="entry name" value="FtsK_SpoIIIE"/>
    <property type="match status" value="1"/>
</dbReference>
<dbReference type="GO" id="GO:0003677">
    <property type="term" value="F:DNA binding"/>
    <property type="evidence" value="ECO:0007669"/>
    <property type="project" value="InterPro"/>
</dbReference>
<evidence type="ECO:0008006" key="10">
    <source>
        <dbReference type="Google" id="ProtNLM"/>
    </source>
</evidence>
<proteinExistence type="predicted"/>
<dbReference type="SUPFAM" id="SSF52540">
    <property type="entry name" value="P-loop containing nucleoside triphosphate hydrolases"/>
    <property type="match status" value="1"/>
</dbReference>
<gene>
    <name evidence="8" type="ORF">RVR_3517</name>
</gene>
<accession>A0A7U3US80</accession>
<feature type="compositionally biased region" description="Gly residues" evidence="5">
    <location>
        <begin position="286"/>
        <end position="316"/>
    </location>
</feature>
<reference evidence="8 9" key="1">
    <citation type="journal article" date="2010" name="J. Bacteriol.">
        <title>Biochemical characterization of a novel indole prenyltransferase from Streptomyces sp. SN-593.</title>
        <authorList>
            <person name="Takahashi S."/>
            <person name="Takagi H."/>
            <person name="Toyoda A."/>
            <person name="Uramoto M."/>
            <person name="Nogawa T."/>
            <person name="Ueki M."/>
            <person name="Sakaki Y."/>
            <person name="Osada H."/>
        </authorList>
    </citation>
    <scope>NUCLEOTIDE SEQUENCE [LARGE SCALE GENOMIC DNA]</scope>
    <source>
        <strain evidence="8 9">SN-593</strain>
    </source>
</reference>
<keyword evidence="3 4" id="KW-0067">ATP-binding</keyword>
<keyword evidence="2 4" id="KW-0547">Nucleotide-binding</keyword>
<evidence type="ECO:0000256" key="3">
    <source>
        <dbReference type="ARBA" id="ARBA00022840"/>
    </source>
</evidence>
<feature type="domain" description="FHA" evidence="6">
    <location>
        <begin position="139"/>
        <end position="189"/>
    </location>
</feature>
<evidence type="ECO:0000256" key="2">
    <source>
        <dbReference type="ARBA" id="ARBA00022741"/>
    </source>
</evidence>
<dbReference type="InterPro" id="IPR027417">
    <property type="entry name" value="P-loop_NTPase"/>
</dbReference>
<feature type="region of interest" description="Disordered" evidence="5">
    <location>
        <begin position="848"/>
        <end position="944"/>
    </location>
</feature>
<reference evidence="8 9" key="3">
    <citation type="journal article" date="2011" name="Nat. Chem. Biol.">
        <title>Reveromycin A biosynthesis uses RevG and RevJ for stereospecific spiroacetal formation.</title>
        <authorList>
            <person name="Takahashi S."/>
            <person name="Toyoda A."/>
            <person name="Sekiyama Y."/>
            <person name="Takagi H."/>
            <person name="Nogawa T."/>
            <person name="Uramoto M."/>
            <person name="Suzuki R."/>
            <person name="Koshino H."/>
            <person name="Kumano T."/>
            <person name="Panthee S."/>
            <person name="Dairi T."/>
            <person name="Ishikawa J."/>
            <person name="Ikeda H."/>
            <person name="Sakaki Y."/>
            <person name="Osada H."/>
        </authorList>
    </citation>
    <scope>NUCLEOTIDE SEQUENCE [LARGE SCALE GENOMIC DNA]</scope>
    <source>
        <strain evidence="8 9">SN-593</strain>
    </source>
</reference>
<keyword evidence="1" id="KW-0597">Phosphoprotein</keyword>
<dbReference type="InterPro" id="IPR008984">
    <property type="entry name" value="SMAD_FHA_dom_sf"/>
</dbReference>
<dbReference type="CDD" id="cd00060">
    <property type="entry name" value="FHA"/>
    <property type="match status" value="1"/>
</dbReference>
<dbReference type="PANTHER" id="PTHR22683:SF1">
    <property type="entry name" value="TYPE VII SECRETION SYSTEM PROTEIN ESSC"/>
    <property type="match status" value="1"/>
</dbReference>
<feature type="compositionally biased region" description="Gly residues" evidence="5">
    <location>
        <begin position="872"/>
        <end position="907"/>
    </location>
</feature>
<feature type="region of interest" description="Disordered" evidence="5">
    <location>
        <begin position="212"/>
        <end position="354"/>
    </location>
</feature>
<dbReference type="Gene3D" id="3.40.50.300">
    <property type="entry name" value="P-loop containing nucleotide triphosphate hydrolases"/>
    <property type="match status" value="2"/>
</dbReference>
<dbReference type="PROSITE" id="PS50901">
    <property type="entry name" value="FTSK"/>
    <property type="match status" value="1"/>
</dbReference>
<evidence type="ECO:0000256" key="1">
    <source>
        <dbReference type="ARBA" id="ARBA00022553"/>
    </source>
</evidence>
<dbReference type="AlphaFoldDB" id="A0A7U3US80"/>
<dbReference type="RefSeq" id="WP_202233927.1">
    <property type="nucleotide sequence ID" value="NZ_AP018365.1"/>
</dbReference>
<dbReference type="Pfam" id="PF00498">
    <property type="entry name" value="FHA"/>
    <property type="match status" value="1"/>
</dbReference>
<dbReference type="SMART" id="SM00240">
    <property type="entry name" value="FHA"/>
    <property type="match status" value="1"/>
</dbReference>
<feature type="region of interest" description="Disordered" evidence="5">
    <location>
        <begin position="1119"/>
        <end position="1147"/>
    </location>
</feature>
<organism evidence="8 9">
    <name type="scientific">Actinacidiphila reveromycinica</name>
    <dbReference type="NCBI Taxonomy" id="659352"/>
    <lineage>
        <taxon>Bacteria</taxon>
        <taxon>Bacillati</taxon>
        <taxon>Actinomycetota</taxon>
        <taxon>Actinomycetes</taxon>
        <taxon>Kitasatosporales</taxon>
        <taxon>Streptomycetaceae</taxon>
        <taxon>Actinacidiphila</taxon>
    </lineage>
</organism>
<feature type="compositionally biased region" description="Low complexity" evidence="5">
    <location>
        <begin position="908"/>
        <end position="918"/>
    </location>
</feature>
<reference evidence="8 9" key="4">
    <citation type="journal article" date="2020" name="Sci. Rep.">
        <title>beta-carboline chemical signals induce reveromycin production through a LuxR family regulator in Streptomyces sp. SN-593.</title>
        <authorList>
            <person name="Panthee S."/>
            <person name="Kito N."/>
            <person name="Hayashi T."/>
            <person name="Shimizu T."/>
            <person name="Ishikawa J."/>
            <person name="Hamamoto H."/>
            <person name="Osada H."/>
            <person name="Takahashi S."/>
        </authorList>
    </citation>
    <scope>NUCLEOTIDE SEQUENCE [LARGE SCALE GENOMIC DNA]</scope>
    <source>
        <strain evidence="8 9">SN-593</strain>
    </source>
</reference>
<keyword evidence="9" id="KW-1185">Reference proteome</keyword>
<dbReference type="InterPro" id="IPR050206">
    <property type="entry name" value="FtsK/SpoIIIE/SftA"/>
</dbReference>
<protein>
    <recommendedName>
        <fullName evidence="10">FHA domain-containing protein</fullName>
    </recommendedName>
</protein>
<evidence type="ECO:0000256" key="5">
    <source>
        <dbReference type="SAM" id="MobiDB-lite"/>
    </source>
</evidence>